<dbReference type="PIRSF" id="PIRSF038119">
    <property type="entry name" value="Nucleoporin_NUP53"/>
    <property type="match status" value="1"/>
</dbReference>
<dbReference type="InterPro" id="IPR012677">
    <property type="entry name" value="Nucleotide-bd_a/b_plait_sf"/>
</dbReference>
<dbReference type="GO" id="GO:0017056">
    <property type="term" value="F:structural constituent of nuclear pore"/>
    <property type="evidence" value="ECO:0007669"/>
    <property type="project" value="InterPro"/>
</dbReference>
<sequence>MSLMAPPSATKEYPSLLFTPRSGDLKGQPDFRTPRAARSPSSGYGKSGMREGSTPRRRSLSPSGSAQRDAAPPPPPPSESLLDSPASHSLSPWARTAPAGDKGGEAGPSSQPAAAGPPPSATLQESFAQPRQQPQAQVPSDEWVTVFGFQPAQLQTVMREFSRCGDIQNFGSFREDHVNWVHVQYANKWQTARALQKNGARLEGGLMVGVRPLDGLDRAAVESGVDQSAAAVPAAVAAWRAAPAPLASRPYLLTQPPTAIALTQNWLPQPSRTAWDKISEFVFGS</sequence>
<feature type="compositionally biased region" description="Basic and acidic residues" evidence="10">
    <location>
        <begin position="23"/>
        <end position="33"/>
    </location>
</feature>
<dbReference type="InterPro" id="IPR035979">
    <property type="entry name" value="RBD_domain_sf"/>
</dbReference>
<dbReference type="PANTHER" id="PTHR21527:SF6">
    <property type="entry name" value="NUCLEOPORIN NUP35"/>
    <property type="match status" value="1"/>
</dbReference>
<feature type="region of interest" description="Disordered" evidence="10">
    <location>
        <begin position="1"/>
        <end position="139"/>
    </location>
</feature>
<dbReference type="AlphaFoldDB" id="A0AAW1RIP6"/>
<comment type="similarity">
    <text evidence="2 9">Belongs to the Nup35 family.</text>
</comment>
<dbReference type="EMBL" id="JALJOS010000011">
    <property type="protein sequence ID" value="KAK9833201.1"/>
    <property type="molecule type" value="Genomic_DNA"/>
</dbReference>
<keyword evidence="13" id="KW-1185">Reference proteome</keyword>
<dbReference type="GO" id="GO:0003676">
    <property type="term" value="F:nucleic acid binding"/>
    <property type="evidence" value="ECO:0007669"/>
    <property type="project" value="InterPro"/>
</dbReference>
<dbReference type="PANTHER" id="PTHR21527">
    <property type="entry name" value="NUCLEOPORIN NUP35"/>
    <property type="match status" value="1"/>
</dbReference>
<dbReference type="Pfam" id="PF05172">
    <property type="entry name" value="RRM_Nup35"/>
    <property type="match status" value="1"/>
</dbReference>
<dbReference type="GO" id="GO:0044613">
    <property type="term" value="C:nuclear pore central transport channel"/>
    <property type="evidence" value="ECO:0007669"/>
    <property type="project" value="TreeGrafter"/>
</dbReference>
<evidence type="ECO:0000256" key="5">
    <source>
        <dbReference type="ARBA" id="ARBA00022927"/>
    </source>
</evidence>
<evidence type="ECO:0000313" key="12">
    <source>
        <dbReference type="EMBL" id="KAK9833201.1"/>
    </source>
</evidence>
<organism evidence="12 13">
    <name type="scientific">Apatococcus lobatus</name>
    <dbReference type="NCBI Taxonomy" id="904363"/>
    <lineage>
        <taxon>Eukaryota</taxon>
        <taxon>Viridiplantae</taxon>
        <taxon>Chlorophyta</taxon>
        <taxon>core chlorophytes</taxon>
        <taxon>Trebouxiophyceae</taxon>
        <taxon>Chlorellales</taxon>
        <taxon>Chlorellaceae</taxon>
        <taxon>Apatococcus</taxon>
    </lineage>
</organism>
<keyword evidence="8 9" id="KW-0539">Nucleus</keyword>
<keyword evidence="6 9" id="KW-0811">Translocation</keyword>
<evidence type="ECO:0000256" key="7">
    <source>
        <dbReference type="ARBA" id="ARBA00023132"/>
    </source>
</evidence>
<evidence type="ECO:0000259" key="11">
    <source>
        <dbReference type="PROSITE" id="PS51472"/>
    </source>
</evidence>
<keyword evidence="5 9" id="KW-0653">Protein transport</keyword>
<dbReference type="GO" id="GO:0005543">
    <property type="term" value="F:phospholipid binding"/>
    <property type="evidence" value="ECO:0007669"/>
    <property type="project" value="TreeGrafter"/>
</dbReference>
<evidence type="ECO:0000256" key="6">
    <source>
        <dbReference type="ARBA" id="ARBA00023010"/>
    </source>
</evidence>
<accession>A0AAW1RIP6</accession>
<dbReference type="FunFam" id="3.30.70.330:FF:000095">
    <property type="entry name" value="Putative Nucleoporin NUP53"/>
    <property type="match status" value="1"/>
</dbReference>
<evidence type="ECO:0000256" key="8">
    <source>
        <dbReference type="ARBA" id="ARBA00023242"/>
    </source>
</evidence>
<comment type="subcellular location">
    <subcellularLocation>
        <location evidence="1 9">Nucleus</location>
        <location evidence="1 9">Nuclear pore complex</location>
    </subcellularLocation>
</comment>
<keyword evidence="3 9" id="KW-0813">Transport</keyword>
<dbReference type="PROSITE" id="PS51472">
    <property type="entry name" value="RRM_NUP35"/>
    <property type="match status" value="1"/>
</dbReference>
<evidence type="ECO:0000256" key="4">
    <source>
        <dbReference type="ARBA" id="ARBA00022816"/>
    </source>
</evidence>
<dbReference type="GO" id="GO:0031965">
    <property type="term" value="C:nuclear membrane"/>
    <property type="evidence" value="ECO:0007669"/>
    <property type="project" value="InterPro"/>
</dbReference>
<proteinExistence type="inferred from homology"/>
<keyword evidence="7 9" id="KW-0906">Nuclear pore complex</keyword>
<dbReference type="CDD" id="cd12441">
    <property type="entry name" value="RRM_Nup53_like"/>
    <property type="match status" value="1"/>
</dbReference>
<dbReference type="GO" id="GO:0044615">
    <property type="term" value="C:nuclear pore nuclear basket"/>
    <property type="evidence" value="ECO:0007669"/>
    <property type="project" value="TreeGrafter"/>
</dbReference>
<evidence type="ECO:0000256" key="10">
    <source>
        <dbReference type="SAM" id="MobiDB-lite"/>
    </source>
</evidence>
<name>A0AAW1RIP6_9CHLO</name>
<dbReference type="SUPFAM" id="SSF54928">
    <property type="entry name" value="RNA-binding domain, RBD"/>
    <property type="match status" value="1"/>
</dbReference>
<dbReference type="InterPro" id="IPR017389">
    <property type="entry name" value="Nucleoporin_NUP53"/>
</dbReference>
<evidence type="ECO:0000256" key="9">
    <source>
        <dbReference type="PIRNR" id="PIRNR038119"/>
    </source>
</evidence>
<feature type="compositionally biased region" description="Low complexity" evidence="10">
    <location>
        <begin position="128"/>
        <end position="137"/>
    </location>
</feature>
<keyword evidence="4 9" id="KW-0509">mRNA transport</keyword>
<dbReference type="GO" id="GO:0006607">
    <property type="term" value="P:NLS-bearing protein import into nucleus"/>
    <property type="evidence" value="ECO:0007669"/>
    <property type="project" value="TreeGrafter"/>
</dbReference>
<evidence type="ECO:0000256" key="1">
    <source>
        <dbReference type="ARBA" id="ARBA00004567"/>
    </source>
</evidence>
<protein>
    <recommendedName>
        <fullName evidence="9">Nuclear pore complex protein NUP35</fullName>
    </recommendedName>
    <alternativeName>
        <fullName evidence="9">Nucleoporin 35</fullName>
    </alternativeName>
</protein>
<dbReference type="Proteomes" id="UP001438707">
    <property type="component" value="Unassembled WGS sequence"/>
</dbReference>
<gene>
    <name evidence="12" type="ORF">WJX74_009964</name>
</gene>
<dbReference type="Gene3D" id="3.30.70.330">
    <property type="match status" value="1"/>
</dbReference>
<dbReference type="GO" id="GO:0051028">
    <property type="term" value="P:mRNA transport"/>
    <property type="evidence" value="ECO:0007669"/>
    <property type="project" value="UniProtKB-UniRule"/>
</dbReference>
<dbReference type="GO" id="GO:0006999">
    <property type="term" value="P:nuclear pore organization"/>
    <property type="evidence" value="ECO:0007669"/>
    <property type="project" value="TreeGrafter"/>
</dbReference>
<reference evidence="12 13" key="1">
    <citation type="journal article" date="2024" name="Nat. Commun.">
        <title>Phylogenomics reveals the evolutionary origins of lichenization in chlorophyte algae.</title>
        <authorList>
            <person name="Puginier C."/>
            <person name="Libourel C."/>
            <person name="Otte J."/>
            <person name="Skaloud P."/>
            <person name="Haon M."/>
            <person name="Grisel S."/>
            <person name="Petersen M."/>
            <person name="Berrin J.G."/>
            <person name="Delaux P.M."/>
            <person name="Dal Grande F."/>
            <person name="Keller J."/>
        </authorList>
    </citation>
    <scope>NUCLEOTIDE SEQUENCE [LARGE SCALE GENOMIC DNA]</scope>
    <source>
        <strain evidence="12 13">SAG 2145</strain>
    </source>
</reference>
<evidence type="ECO:0000256" key="2">
    <source>
        <dbReference type="ARBA" id="ARBA00009454"/>
    </source>
</evidence>
<dbReference type="InterPro" id="IPR007846">
    <property type="entry name" value="RRM_NUP35_dom"/>
</dbReference>
<comment type="caution">
    <text evidence="12">The sequence shown here is derived from an EMBL/GenBank/DDBJ whole genome shotgun (WGS) entry which is preliminary data.</text>
</comment>
<feature type="domain" description="RRM Nup35-type" evidence="11">
    <location>
        <begin position="138"/>
        <end position="220"/>
    </location>
</feature>
<evidence type="ECO:0000313" key="13">
    <source>
        <dbReference type="Proteomes" id="UP001438707"/>
    </source>
</evidence>
<evidence type="ECO:0000256" key="3">
    <source>
        <dbReference type="ARBA" id="ARBA00022448"/>
    </source>
</evidence>